<feature type="transmembrane region" description="Helical" evidence="6">
    <location>
        <begin position="21"/>
        <end position="40"/>
    </location>
</feature>
<dbReference type="GO" id="GO:0004812">
    <property type="term" value="F:aminoacyl-tRNA ligase activity"/>
    <property type="evidence" value="ECO:0007669"/>
    <property type="project" value="UniProtKB-KW"/>
</dbReference>
<dbReference type="PANTHER" id="PTHR34697">
    <property type="entry name" value="PHOSPHATIDYLGLYCEROL LYSYLTRANSFERASE"/>
    <property type="match status" value="1"/>
</dbReference>
<feature type="domain" description="Phosphatidylglycerol lysyltransferase C-terminal" evidence="7">
    <location>
        <begin position="216"/>
        <end position="510"/>
    </location>
</feature>
<dbReference type="GO" id="GO:0016755">
    <property type="term" value="F:aminoacyltransferase activity"/>
    <property type="evidence" value="ECO:0007669"/>
    <property type="project" value="TreeGrafter"/>
</dbReference>
<evidence type="ECO:0000256" key="5">
    <source>
        <dbReference type="ARBA" id="ARBA00023136"/>
    </source>
</evidence>
<dbReference type="EMBL" id="VFNV01000001">
    <property type="protein sequence ID" value="TQK76903.1"/>
    <property type="molecule type" value="Genomic_DNA"/>
</dbReference>
<dbReference type="Pfam" id="PF09924">
    <property type="entry name" value="LPG_synthase_C"/>
    <property type="match status" value="1"/>
</dbReference>
<evidence type="ECO:0000256" key="2">
    <source>
        <dbReference type="ARBA" id="ARBA00022475"/>
    </source>
</evidence>
<dbReference type="InterPro" id="IPR051211">
    <property type="entry name" value="PG_lysyltransferase"/>
</dbReference>
<keyword evidence="8" id="KW-0436">Ligase</keyword>
<keyword evidence="2" id="KW-1003">Cell membrane</keyword>
<organism evidence="8 9">
    <name type="scientific">Rarobacter incanus</name>
    <dbReference type="NCBI Taxonomy" id="153494"/>
    <lineage>
        <taxon>Bacteria</taxon>
        <taxon>Bacillati</taxon>
        <taxon>Actinomycetota</taxon>
        <taxon>Actinomycetes</taxon>
        <taxon>Micrococcales</taxon>
        <taxon>Rarobacteraceae</taxon>
        <taxon>Rarobacter</taxon>
    </lineage>
</organism>
<dbReference type="RefSeq" id="WP_142112497.1">
    <property type="nucleotide sequence ID" value="NZ_BAAATB010000004.1"/>
</dbReference>
<feature type="transmembrane region" description="Helical" evidence="6">
    <location>
        <begin position="111"/>
        <end position="131"/>
    </location>
</feature>
<keyword evidence="8" id="KW-0030">Aminoacyl-tRNA synthetase</keyword>
<keyword evidence="5 6" id="KW-0472">Membrane</keyword>
<gene>
    <name evidence="8" type="ORF">FB389_1605</name>
</gene>
<evidence type="ECO:0000256" key="3">
    <source>
        <dbReference type="ARBA" id="ARBA00022692"/>
    </source>
</evidence>
<dbReference type="InterPro" id="IPR024320">
    <property type="entry name" value="LPG_synthase_C"/>
</dbReference>
<proteinExistence type="predicted"/>
<accession>A0A542SQL0</accession>
<comment type="subcellular location">
    <subcellularLocation>
        <location evidence="1">Cell membrane</location>
        <topology evidence="1">Multi-pass membrane protein</topology>
    </subcellularLocation>
</comment>
<dbReference type="OrthoDB" id="594838at2"/>
<reference evidence="8 9" key="1">
    <citation type="submission" date="2019-06" db="EMBL/GenBank/DDBJ databases">
        <title>Sequencing the genomes of 1000 actinobacteria strains.</title>
        <authorList>
            <person name="Klenk H.-P."/>
        </authorList>
    </citation>
    <scope>NUCLEOTIDE SEQUENCE [LARGE SCALE GENOMIC DNA]</scope>
    <source>
        <strain evidence="8 9">DSM 10596</strain>
    </source>
</reference>
<name>A0A542SQL0_9MICO</name>
<feature type="transmembrane region" description="Helical" evidence="6">
    <location>
        <begin position="174"/>
        <end position="194"/>
    </location>
</feature>
<sequence length="544" mass="59030">MSVQNLTGGAPWRRAQRARRIANIGAIVIATVGLVSAAVPPLRSRLARVIDIVPGIVPGTAAVMVVAVSIALLLTARGLRRGHRLAWGLALGLMGLSSILHLFKGGDIEEAVIAAVAFGWLAGQGFAFDVAPPRSTVRLTIRWGSIIAGATVALSVGFTLLFPHRLLEHSHKVMSPVVLVVAIGLVFAALWILLSPRQGRKLSAKEHLEERERARAIVDEWGAGTLDYFALRDDKDWFFEGRSVVAYAVRAGVCLVSPDPIGPPADRARVWAEFLDFVSSNGWSVAVLGAAKPWLPIYESAGLRSVYFGDEAIVDCGGFSLAGGAHKSLRQAVGRVDRDGYVTTFHDPATLADDLRAELLEMSDQSRQGDVERGFSMTLSRLFDPADTGLLLSVTRNSTGRVDAFVQWVPARDIHGWSLDVMRRRTDQPTPNGLIESNIIATMEELASRGDKKLGLNFAVVRAVLDGEMSGPLARLFRPALEAMSERTQMESLAKFNEKFDPEWVPRYVVLDAVDFVAAQGLVMADAEGVTEIPVIGRFMGRDR</sequence>
<keyword evidence="3 6" id="KW-0812">Transmembrane</keyword>
<keyword evidence="9" id="KW-1185">Reference proteome</keyword>
<protein>
    <submittedName>
        <fullName evidence="8">Lysyl-tRNA synthetase class 2</fullName>
    </submittedName>
</protein>
<feature type="transmembrane region" description="Helical" evidence="6">
    <location>
        <begin position="143"/>
        <end position="162"/>
    </location>
</feature>
<feature type="transmembrane region" description="Helical" evidence="6">
    <location>
        <begin position="86"/>
        <end position="105"/>
    </location>
</feature>
<evidence type="ECO:0000256" key="1">
    <source>
        <dbReference type="ARBA" id="ARBA00004651"/>
    </source>
</evidence>
<dbReference type="PANTHER" id="PTHR34697:SF2">
    <property type="entry name" value="PHOSPHATIDYLGLYCEROL LYSYLTRANSFERASE"/>
    <property type="match status" value="1"/>
</dbReference>
<comment type="caution">
    <text evidence="8">The sequence shown here is derived from an EMBL/GenBank/DDBJ whole genome shotgun (WGS) entry which is preliminary data.</text>
</comment>
<evidence type="ECO:0000256" key="6">
    <source>
        <dbReference type="SAM" id="Phobius"/>
    </source>
</evidence>
<evidence type="ECO:0000313" key="8">
    <source>
        <dbReference type="EMBL" id="TQK76903.1"/>
    </source>
</evidence>
<evidence type="ECO:0000256" key="4">
    <source>
        <dbReference type="ARBA" id="ARBA00022989"/>
    </source>
</evidence>
<dbReference type="Proteomes" id="UP000316181">
    <property type="component" value="Unassembled WGS sequence"/>
</dbReference>
<evidence type="ECO:0000259" key="7">
    <source>
        <dbReference type="Pfam" id="PF09924"/>
    </source>
</evidence>
<evidence type="ECO:0000313" key="9">
    <source>
        <dbReference type="Proteomes" id="UP000316181"/>
    </source>
</evidence>
<dbReference type="AlphaFoldDB" id="A0A542SQL0"/>
<feature type="transmembrane region" description="Helical" evidence="6">
    <location>
        <begin position="52"/>
        <end position="74"/>
    </location>
</feature>
<keyword evidence="4 6" id="KW-1133">Transmembrane helix</keyword>
<dbReference type="GO" id="GO:0055091">
    <property type="term" value="P:phospholipid homeostasis"/>
    <property type="evidence" value="ECO:0007669"/>
    <property type="project" value="TreeGrafter"/>
</dbReference>
<dbReference type="GO" id="GO:0005886">
    <property type="term" value="C:plasma membrane"/>
    <property type="evidence" value="ECO:0007669"/>
    <property type="project" value="UniProtKB-SubCell"/>
</dbReference>